<gene>
    <name evidence="7" type="primary">mutA</name>
    <name evidence="7" type="ORF">PsAD2_00929</name>
</gene>
<dbReference type="Gene3D" id="3.40.50.280">
    <property type="entry name" value="Cobalamin-binding domain"/>
    <property type="match status" value="1"/>
</dbReference>
<dbReference type="GO" id="GO:0005737">
    <property type="term" value="C:cytoplasm"/>
    <property type="evidence" value="ECO:0007669"/>
    <property type="project" value="TreeGrafter"/>
</dbReference>
<name>A0A166ADS1_9HYPH</name>
<dbReference type="EMBL" id="LMCB01000005">
    <property type="protein sequence ID" value="KZL20937.1"/>
    <property type="molecule type" value="Genomic_DNA"/>
</dbReference>
<dbReference type="OrthoDB" id="9762378at2"/>
<evidence type="ECO:0000256" key="2">
    <source>
        <dbReference type="ARBA" id="ARBA00008465"/>
    </source>
</evidence>
<evidence type="ECO:0000256" key="5">
    <source>
        <dbReference type="ARBA" id="ARBA00023285"/>
    </source>
</evidence>
<dbReference type="GO" id="GO:0019678">
    <property type="term" value="P:propionate metabolic process, methylmalonyl pathway"/>
    <property type="evidence" value="ECO:0007669"/>
    <property type="project" value="TreeGrafter"/>
</dbReference>
<evidence type="ECO:0000256" key="3">
    <source>
        <dbReference type="ARBA" id="ARBA00022628"/>
    </source>
</evidence>
<dbReference type="PATRIC" id="fig|989403.3.peg.997"/>
<dbReference type="PANTHER" id="PTHR48101:SF4">
    <property type="entry name" value="METHYLMALONYL-COA MUTASE, MITOCHONDRIAL"/>
    <property type="match status" value="1"/>
</dbReference>
<dbReference type="SUPFAM" id="SSF52242">
    <property type="entry name" value="Cobalamin (vitamin B12)-binding domain"/>
    <property type="match status" value="1"/>
</dbReference>
<evidence type="ECO:0000256" key="1">
    <source>
        <dbReference type="ARBA" id="ARBA00001922"/>
    </source>
</evidence>
<evidence type="ECO:0000256" key="4">
    <source>
        <dbReference type="ARBA" id="ARBA00023235"/>
    </source>
</evidence>
<comment type="similarity">
    <text evidence="2">Belongs to the methylmalonyl-CoA mutase family.</text>
</comment>
<evidence type="ECO:0000313" key="8">
    <source>
        <dbReference type="Proteomes" id="UP000076577"/>
    </source>
</evidence>
<keyword evidence="5" id="KW-0170">Cobalt</keyword>
<dbReference type="Pfam" id="PF01642">
    <property type="entry name" value="MM_CoA_mutase"/>
    <property type="match status" value="1"/>
</dbReference>
<dbReference type="GO" id="GO:0046872">
    <property type="term" value="F:metal ion binding"/>
    <property type="evidence" value="ECO:0007669"/>
    <property type="project" value="InterPro"/>
</dbReference>
<dbReference type="InterPro" id="IPR016176">
    <property type="entry name" value="Cbl-dep_enz_cat"/>
</dbReference>
<comment type="cofactor">
    <cofactor evidence="1">
        <name>adenosylcob(III)alamin</name>
        <dbReference type="ChEBI" id="CHEBI:18408"/>
    </cofactor>
</comment>
<dbReference type="EC" id="5.4.99.2" evidence="7"/>
<accession>A0A166ADS1</accession>
<comment type="caution">
    <text evidence="7">The sequence shown here is derived from an EMBL/GenBank/DDBJ whole genome shotgun (WGS) entry which is preliminary data.</text>
</comment>
<evidence type="ECO:0000259" key="6">
    <source>
        <dbReference type="Pfam" id="PF01642"/>
    </source>
</evidence>
<protein>
    <submittedName>
        <fullName evidence="7">Methylmalonyl-CoA mutase small subunit</fullName>
        <ecNumber evidence="7">5.4.99.2</ecNumber>
    </submittedName>
</protein>
<keyword evidence="8" id="KW-1185">Reference proteome</keyword>
<dbReference type="PANTHER" id="PTHR48101">
    <property type="entry name" value="METHYLMALONYL-COA MUTASE, MITOCHONDRIAL-RELATED"/>
    <property type="match status" value="1"/>
</dbReference>
<dbReference type="Proteomes" id="UP000076577">
    <property type="component" value="Unassembled WGS sequence"/>
</dbReference>
<dbReference type="RefSeq" id="WP_068002977.1">
    <property type="nucleotide sequence ID" value="NZ_FOFM01000001.1"/>
</dbReference>
<dbReference type="SUPFAM" id="SSF51703">
    <property type="entry name" value="Cobalamin (vitamin B12)-dependent enzymes"/>
    <property type="match status" value="1"/>
</dbReference>
<dbReference type="InterPro" id="IPR006099">
    <property type="entry name" value="MeMalonylCoA_mutase_a/b_cat"/>
</dbReference>
<dbReference type="STRING" id="989403.SAMN05421798_101472"/>
<keyword evidence="3" id="KW-0846">Cobalamin</keyword>
<dbReference type="GO" id="GO:0031419">
    <property type="term" value="F:cobalamin binding"/>
    <property type="evidence" value="ECO:0007669"/>
    <property type="project" value="UniProtKB-KW"/>
</dbReference>
<dbReference type="Gene3D" id="3.20.20.240">
    <property type="entry name" value="Methylmalonyl-CoA mutase"/>
    <property type="match status" value="1"/>
</dbReference>
<sequence>MHNIDFPTDFLKATQNDWEVSALRALKGAALDALKTPVSDGLEIKPLYQGHPDSAPLQLRERSRPWKIIQRCDHPDIFKANAQMLEDLEGGADGLELVLPASPRVLDGGLNVNRVVDLLKLLEGVKPDLIDFRLECGYEGSATLALLVESCNRMGVRPDQLTVHGVSDPLSVLVSTGRVRDTFERLQLRTQDLVGYVRNNDIRGSLLRSDGRCYHEAGATTAQELGLTLSSLLFYMRTIESGGVPSENISNYVSACLSASADQFDTIIKARAMRQLWSRLLDAAQLPAQPLYLHMETSWRMMTKRDPWVNMLRTTVAAFAAGVGGADSVTVLPFTLPLGLPNAFARRIARNTQLILIEESNLAQVSDPAAGSGLVEERTEELANAAWSYFQKVEKEGGLPNALFSGLISSDITTARKDEERLVATGRHPMTGTSAFPNLDEKAVEVLQVNPNDIAEIATRLDLAEPSIQGHLIEAVASALRDGAGLVDIQASRTPLGSTECVPLKCSRLSAPFEKLRDQADAFSQSQGKPPKVFLATCGPVAHHTARAAFASNFYAAGGFISTGAVHFENLEDLIASFRVSEAKVACICSSDTIYDEQALEVLKELKDAGAVRVTVAGRPKDLLRTLSENGLDAPIYQGCDMLAELKKCFEVVGVSPAV</sequence>
<dbReference type="AlphaFoldDB" id="A0A166ADS1"/>
<dbReference type="GO" id="GO:0004494">
    <property type="term" value="F:methylmalonyl-CoA mutase activity"/>
    <property type="evidence" value="ECO:0007669"/>
    <property type="project" value="UniProtKB-EC"/>
</dbReference>
<organism evidence="7 8">
    <name type="scientific">Pseudovibrio axinellae</name>
    <dbReference type="NCBI Taxonomy" id="989403"/>
    <lineage>
        <taxon>Bacteria</taxon>
        <taxon>Pseudomonadati</taxon>
        <taxon>Pseudomonadota</taxon>
        <taxon>Alphaproteobacteria</taxon>
        <taxon>Hyphomicrobiales</taxon>
        <taxon>Stappiaceae</taxon>
        <taxon>Pseudovibrio</taxon>
    </lineage>
</organism>
<feature type="domain" description="Methylmalonyl-CoA mutase alpha/beta chain catalytic" evidence="6">
    <location>
        <begin position="62"/>
        <end position="456"/>
    </location>
</feature>
<evidence type="ECO:0000313" key="7">
    <source>
        <dbReference type="EMBL" id="KZL20937.1"/>
    </source>
</evidence>
<reference evidence="7 8" key="1">
    <citation type="journal article" date="2016" name="Front. Microbiol.">
        <title>Comparative Genomic Analysis Reveals a Diverse Repertoire of Genes Involved in Prokaryote-Eukaryote Interactions within the Pseudovibrio Genus.</title>
        <authorList>
            <person name="Romano S."/>
            <person name="Fernandez-Guerra A."/>
            <person name="Reen F.J."/>
            <person name="Glockner F.O."/>
            <person name="Crowley S.P."/>
            <person name="O'Sullivan O."/>
            <person name="Cotter P.D."/>
            <person name="Adams C."/>
            <person name="Dobson A.D."/>
            <person name="O'Gara F."/>
        </authorList>
    </citation>
    <scope>NUCLEOTIDE SEQUENCE [LARGE SCALE GENOMIC DNA]</scope>
    <source>
        <strain evidence="7 8">Ad2</strain>
    </source>
</reference>
<dbReference type="InterPro" id="IPR036724">
    <property type="entry name" value="Cobalamin-bd_sf"/>
</dbReference>
<keyword evidence="4 7" id="KW-0413">Isomerase</keyword>
<proteinExistence type="inferred from homology"/>